<comment type="pathway">
    <text evidence="3">Protein modification; protein ubiquitination.</text>
</comment>
<keyword evidence="4" id="KW-0833">Ubl conjugation pathway</keyword>
<comment type="function">
    <text evidence="1">May act as a substrate-specific adapter of an E3 ubiquitin-protein ligase complex (CUL3-RBX1-BTB) which mediates the ubiquitination and subsequent proteasomal degradation of target proteins.</text>
</comment>
<dbReference type="Pfam" id="PF25553">
    <property type="entry name" value="BTB-POZ_ANK-like"/>
    <property type="match status" value="1"/>
</dbReference>
<dbReference type="InterPro" id="IPR000210">
    <property type="entry name" value="BTB/POZ_dom"/>
</dbReference>
<dbReference type="PANTHER" id="PTHR31060">
    <property type="entry name" value="OSJNBA0011J08.25 PROTEIN-RELATED"/>
    <property type="match status" value="1"/>
</dbReference>
<dbReference type="Proteomes" id="UP001367508">
    <property type="component" value="Unassembled WGS sequence"/>
</dbReference>
<evidence type="ECO:0000313" key="7">
    <source>
        <dbReference type="EMBL" id="KAK7359936.1"/>
    </source>
</evidence>
<evidence type="ECO:0000313" key="8">
    <source>
        <dbReference type="Proteomes" id="UP001367508"/>
    </source>
</evidence>
<feature type="compositionally biased region" description="Low complexity" evidence="5">
    <location>
        <begin position="56"/>
        <end position="65"/>
    </location>
</feature>
<dbReference type="PROSITE" id="PS50097">
    <property type="entry name" value="BTB"/>
    <property type="match status" value="1"/>
</dbReference>
<evidence type="ECO:0000256" key="4">
    <source>
        <dbReference type="ARBA" id="ARBA00022786"/>
    </source>
</evidence>
<dbReference type="InterPro" id="IPR058039">
    <property type="entry name" value="At3g05675-like_ankyrin"/>
</dbReference>
<accession>A0AAN9MU01</accession>
<keyword evidence="8" id="KW-1185">Reference proteome</keyword>
<sequence length="539" mass="60753">MAEIRLTRVEQGQTKIKNVPIAVTPEGFWCCPSPVVFQKSLKAQNPLNKPKPSSPPTKTSIQKKPVPVPVSERRASAPAPSRLMPSEDQQFANGPERPPPPTASVAQERTPRPKIETLPKKVAIEFGEPGTCDMKVLLLGKQGFSVKLSVHRDVLTEKSSFFSEKLSEQSGLSCLQLSDCEDVEIYVETIGLMYCKEMKQRLMKQSVSRILRILKIAEFLGFSSCIQSCLEYLEAVPWVGEEEEEKVVSTVLQLQAEGIGVNPVLKRVSSDISNVPKDTLSHIIQLVLKSNEERGRREMKSIVLKLLRENNSLPSYARSSDISNDMIYKSCRSCLDSLLSLFKQAAEQAFVDKPSEERESVAKHIALEADNLSWLVDILIDKQAADEFALMWANQQELAVLHAKLPIVSRYHVSCISGRLYVGIGRGELLPSKETRRLLLQTWLQPLMNDYNWLQHGCRSFDRKLVEEGIGRTILTLPLEDQQCILLSWLGNFLKTGDACPNLQRAFEVWWRRTFIRPYVENQGNVAVSDSSMLPKQHE</sequence>
<dbReference type="Gene3D" id="3.30.710.10">
    <property type="entry name" value="Potassium Channel Kv1.1, Chain A"/>
    <property type="match status" value="1"/>
</dbReference>
<gene>
    <name evidence="7" type="ORF">VNO77_01905</name>
</gene>
<evidence type="ECO:0000256" key="2">
    <source>
        <dbReference type="ARBA" id="ARBA00004184"/>
    </source>
</evidence>
<comment type="caution">
    <text evidence="7">The sequence shown here is derived from an EMBL/GenBank/DDBJ whole genome shotgun (WGS) entry which is preliminary data.</text>
</comment>
<evidence type="ECO:0000256" key="1">
    <source>
        <dbReference type="ARBA" id="ARBA00002668"/>
    </source>
</evidence>
<organism evidence="7 8">
    <name type="scientific">Canavalia gladiata</name>
    <name type="common">Sword bean</name>
    <name type="synonym">Dolichos gladiatus</name>
    <dbReference type="NCBI Taxonomy" id="3824"/>
    <lineage>
        <taxon>Eukaryota</taxon>
        <taxon>Viridiplantae</taxon>
        <taxon>Streptophyta</taxon>
        <taxon>Embryophyta</taxon>
        <taxon>Tracheophyta</taxon>
        <taxon>Spermatophyta</taxon>
        <taxon>Magnoliopsida</taxon>
        <taxon>eudicotyledons</taxon>
        <taxon>Gunneridae</taxon>
        <taxon>Pentapetalae</taxon>
        <taxon>rosids</taxon>
        <taxon>fabids</taxon>
        <taxon>Fabales</taxon>
        <taxon>Fabaceae</taxon>
        <taxon>Papilionoideae</taxon>
        <taxon>50 kb inversion clade</taxon>
        <taxon>NPAAA clade</taxon>
        <taxon>indigoferoid/millettioid clade</taxon>
        <taxon>Phaseoleae</taxon>
        <taxon>Canavalia</taxon>
    </lineage>
</organism>
<evidence type="ECO:0000259" key="6">
    <source>
        <dbReference type="PROSITE" id="PS50097"/>
    </source>
</evidence>
<proteinExistence type="predicted"/>
<dbReference type="SUPFAM" id="SSF54695">
    <property type="entry name" value="POZ domain"/>
    <property type="match status" value="1"/>
</dbReference>
<dbReference type="EMBL" id="JAYMYQ010000001">
    <property type="protein sequence ID" value="KAK7359936.1"/>
    <property type="molecule type" value="Genomic_DNA"/>
</dbReference>
<dbReference type="AlphaFoldDB" id="A0AAN9MU01"/>
<dbReference type="GO" id="GO:0012505">
    <property type="term" value="C:endomembrane system"/>
    <property type="evidence" value="ECO:0007669"/>
    <property type="project" value="UniProtKB-SubCell"/>
</dbReference>
<evidence type="ECO:0000256" key="3">
    <source>
        <dbReference type="ARBA" id="ARBA00004906"/>
    </source>
</evidence>
<dbReference type="InterPro" id="IPR011333">
    <property type="entry name" value="SKP1/BTB/POZ_sf"/>
</dbReference>
<feature type="domain" description="BTB" evidence="6">
    <location>
        <begin position="132"/>
        <end position="202"/>
    </location>
</feature>
<dbReference type="InterPro" id="IPR038920">
    <property type="entry name" value="At3g05675-like"/>
</dbReference>
<dbReference type="PANTHER" id="PTHR31060:SF5">
    <property type="entry name" value="PRLI-INTERACTING FACTOR G, PUTATIVE, EXPRESSED-RELATED"/>
    <property type="match status" value="1"/>
</dbReference>
<reference evidence="7 8" key="1">
    <citation type="submission" date="2024-01" db="EMBL/GenBank/DDBJ databases">
        <title>The genomes of 5 underutilized Papilionoideae crops provide insights into root nodulation and disease resistanc.</title>
        <authorList>
            <person name="Jiang F."/>
        </authorList>
    </citation>
    <scope>NUCLEOTIDE SEQUENCE [LARGE SCALE GENOMIC DNA]</scope>
    <source>
        <strain evidence="7">LVBAO_FW01</strain>
        <tissue evidence="7">Leaves</tissue>
    </source>
</reference>
<comment type="subcellular location">
    <subcellularLocation>
        <location evidence="2">Endomembrane system</location>
        <topology evidence="2">Peripheral membrane protein</topology>
    </subcellularLocation>
</comment>
<protein>
    <recommendedName>
        <fullName evidence="6">BTB domain-containing protein</fullName>
    </recommendedName>
</protein>
<evidence type="ECO:0000256" key="5">
    <source>
        <dbReference type="SAM" id="MobiDB-lite"/>
    </source>
</evidence>
<feature type="region of interest" description="Disordered" evidence="5">
    <location>
        <begin position="43"/>
        <end position="116"/>
    </location>
</feature>
<name>A0AAN9MU01_CANGL</name>